<dbReference type="EMBL" id="JAPAHU010000400">
    <property type="protein sequence ID" value="MCW1043317.1"/>
    <property type="molecule type" value="Genomic_DNA"/>
</dbReference>
<sequence length="63" mass="7261">MGYGTQGEKAAITKELREKGYQLKYLLKAIGVSKSTYYFEINKSDVVADRNEELLIVIREIFE</sequence>
<name>A0ABT3ED08_STRAP</name>
<evidence type="ECO:0000313" key="1">
    <source>
        <dbReference type="EMBL" id="MCW1043317.1"/>
    </source>
</evidence>
<reference evidence="1 2" key="1">
    <citation type="submission" date="2022-10" db="EMBL/GenBank/DDBJ databases">
        <title>Comparative genomic study of S. anginosus.</title>
        <authorList>
            <person name="Prasad A."/>
            <person name="Ene A."/>
            <person name="Jablonska S."/>
            <person name="Du J."/>
            <person name="Wolfe A.J."/>
            <person name="Putonti C."/>
        </authorList>
    </citation>
    <scope>NUCLEOTIDE SEQUENCE [LARGE SCALE GENOMIC DNA]</scope>
    <source>
        <strain evidence="1 2">UMB9231</strain>
    </source>
</reference>
<gene>
    <name evidence="1" type="ORF">OJ597_13145</name>
</gene>
<feature type="non-terminal residue" evidence="1">
    <location>
        <position position="63"/>
    </location>
</feature>
<protein>
    <recommendedName>
        <fullName evidence="3">Transposase</fullName>
    </recommendedName>
</protein>
<proteinExistence type="predicted"/>
<dbReference type="RefSeq" id="WP_373567149.1">
    <property type="nucleotide sequence ID" value="NZ_JAPAHU010000400.1"/>
</dbReference>
<keyword evidence="2" id="KW-1185">Reference proteome</keyword>
<dbReference type="Proteomes" id="UP001526076">
    <property type="component" value="Unassembled WGS sequence"/>
</dbReference>
<comment type="caution">
    <text evidence="1">The sequence shown here is derived from an EMBL/GenBank/DDBJ whole genome shotgun (WGS) entry which is preliminary data.</text>
</comment>
<evidence type="ECO:0000313" key="2">
    <source>
        <dbReference type="Proteomes" id="UP001526076"/>
    </source>
</evidence>
<accession>A0ABT3ED08</accession>
<evidence type="ECO:0008006" key="3">
    <source>
        <dbReference type="Google" id="ProtNLM"/>
    </source>
</evidence>
<organism evidence="1 2">
    <name type="scientific">Streptococcus anginosus</name>
    <dbReference type="NCBI Taxonomy" id="1328"/>
    <lineage>
        <taxon>Bacteria</taxon>
        <taxon>Bacillati</taxon>
        <taxon>Bacillota</taxon>
        <taxon>Bacilli</taxon>
        <taxon>Lactobacillales</taxon>
        <taxon>Streptococcaceae</taxon>
        <taxon>Streptococcus</taxon>
        <taxon>Streptococcus anginosus group</taxon>
    </lineage>
</organism>